<evidence type="ECO:0000313" key="2">
    <source>
        <dbReference type="Proteomes" id="UP000198694"/>
    </source>
</evidence>
<reference evidence="1 2" key="1">
    <citation type="submission" date="2016-10" db="EMBL/GenBank/DDBJ databases">
        <authorList>
            <person name="de Groot N.N."/>
        </authorList>
    </citation>
    <scope>NUCLEOTIDE SEQUENCE [LARGE SCALE GENOMIC DNA]</scope>
    <source>
        <strain evidence="1 2">CGMCC 1.6502</strain>
    </source>
</reference>
<protein>
    <submittedName>
        <fullName evidence="1">Uncharacterized protein</fullName>
    </submittedName>
</protein>
<name>A0A1G8VNB1_9BACI</name>
<dbReference type="AlphaFoldDB" id="A0A1G8VNB1"/>
<organism evidence="1 2">
    <name type="scientific">Sediminibacillus albus</name>
    <dbReference type="NCBI Taxonomy" id="407036"/>
    <lineage>
        <taxon>Bacteria</taxon>
        <taxon>Bacillati</taxon>
        <taxon>Bacillota</taxon>
        <taxon>Bacilli</taxon>
        <taxon>Bacillales</taxon>
        <taxon>Bacillaceae</taxon>
        <taxon>Sediminibacillus</taxon>
    </lineage>
</organism>
<dbReference type="EMBL" id="FNFL01000001">
    <property type="protein sequence ID" value="SDJ67551.1"/>
    <property type="molecule type" value="Genomic_DNA"/>
</dbReference>
<gene>
    <name evidence="1" type="ORF">SAMN05216243_0235</name>
</gene>
<dbReference type="OrthoDB" id="2690546at2"/>
<keyword evidence="2" id="KW-1185">Reference proteome</keyword>
<evidence type="ECO:0000313" key="1">
    <source>
        <dbReference type="EMBL" id="SDJ67551.1"/>
    </source>
</evidence>
<sequence length="293" mass="33932">MGVYYFYSEFFFDENSWNTQSVSVENEKFARELCGKGNAMELNTDHFWVGPGKVYLDYEEPVYYQTSPENTIKKFIYRGCTLLLCQMPVLSHTNYKEKFNQFKKQLSGMAIDYMIVPRLPVSILKPDLVRYFGRKRLPFILLDANNEQELKEVKWEWIQQAQGLTQIPLLLVTEVQTKNENKKIAGTWESIVETYGIFTIIESSLAVPLSKNMLKMTGISPYKGEILAQASADYNLYLQHKVQSIDEQPEFRYHKAIPEVTVAKGRVIKVNHIIQCLEGSGSYTHVSIPRHFI</sequence>
<dbReference type="STRING" id="407036.SAMN05216243_0235"/>
<dbReference type="Proteomes" id="UP000198694">
    <property type="component" value="Unassembled WGS sequence"/>
</dbReference>
<dbReference type="RefSeq" id="WP_093210372.1">
    <property type="nucleotide sequence ID" value="NZ_FNFL01000001.1"/>
</dbReference>
<accession>A0A1G8VNB1</accession>
<proteinExistence type="predicted"/>